<sequence length="237" mass="24949">MTIEYCIGFCGDQNYIYAGVEFASESNCDSTIQFPSVPAPLDNCNWGCSGNNSETCGASGKINIFYSGATPPVIVPSVSATGGEWDYDGCFTDSTSARTLAVPVNIPGGVTPESCTAACQALGSYSYAGLEIGRECWCDNAVNPPTQRVSDADCRMVCDSNHEEYCGNVNRLAIYQLGSSGGGGDEPQECNESTTSSFTLTARNRNDGTITPLKVIVVELVKSLTWTLLSVSGLSGT</sequence>
<dbReference type="Proteomes" id="UP000308600">
    <property type="component" value="Unassembled WGS sequence"/>
</dbReference>
<accession>A0ACD3A9S8</accession>
<protein>
    <submittedName>
        <fullName evidence="1">WSC-domain-containing protein</fullName>
    </submittedName>
</protein>
<gene>
    <name evidence="1" type="ORF">BDN72DRAFT_777040</name>
</gene>
<organism evidence="1 2">
    <name type="scientific">Pluteus cervinus</name>
    <dbReference type="NCBI Taxonomy" id="181527"/>
    <lineage>
        <taxon>Eukaryota</taxon>
        <taxon>Fungi</taxon>
        <taxon>Dikarya</taxon>
        <taxon>Basidiomycota</taxon>
        <taxon>Agaricomycotina</taxon>
        <taxon>Agaricomycetes</taxon>
        <taxon>Agaricomycetidae</taxon>
        <taxon>Agaricales</taxon>
        <taxon>Pluteineae</taxon>
        <taxon>Pluteaceae</taxon>
        <taxon>Pluteus</taxon>
    </lineage>
</organism>
<reference evidence="1 2" key="1">
    <citation type="journal article" date="2019" name="Nat. Ecol. Evol.">
        <title>Megaphylogeny resolves global patterns of mushroom evolution.</title>
        <authorList>
            <person name="Varga T."/>
            <person name="Krizsan K."/>
            <person name="Foldi C."/>
            <person name="Dima B."/>
            <person name="Sanchez-Garcia M."/>
            <person name="Sanchez-Ramirez S."/>
            <person name="Szollosi G.J."/>
            <person name="Szarkandi J.G."/>
            <person name="Papp V."/>
            <person name="Albert L."/>
            <person name="Andreopoulos W."/>
            <person name="Angelini C."/>
            <person name="Antonin V."/>
            <person name="Barry K.W."/>
            <person name="Bougher N.L."/>
            <person name="Buchanan P."/>
            <person name="Buyck B."/>
            <person name="Bense V."/>
            <person name="Catcheside P."/>
            <person name="Chovatia M."/>
            <person name="Cooper J."/>
            <person name="Damon W."/>
            <person name="Desjardin D."/>
            <person name="Finy P."/>
            <person name="Geml J."/>
            <person name="Haridas S."/>
            <person name="Hughes K."/>
            <person name="Justo A."/>
            <person name="Karasinski D."/>
            <person name="Kautmanova I."/>
            <person name="Kiss B."/>
            <person name="Kocsube S."/>
            <person name="Kotiranta H."/>
            <person name="LaButti K.M."/>
            <person name="Lechner B.E."/>
            <person name="Liimatainen K."/>
            <person name="Lipzen A."/>
            <person name="Lukacs Z."/>
            <person name="Mihaltcheva S."/>
            <person name="Morgado L.N."/>
            <person name="Niskanen T."/>
            <person name="Noordeloos M.E."/>
            <person name="Ohm R.A."/>
            <person name="Ortiz-Santana B."/>
            <person name="Ovrebo C."/>
            <person name="Racz N."/>
            <person name="Riley R."/>
            <person name="Savchenko A."/>
            <person name="Shiryaev A."/>
            <person name="Soop K."/>
            <person name="Spirin V."/>
            <person name="Szebenyi C."/>
            <person name="Tomsovsky M."/>
            <person name="Tulloss R.E."/>
            <person name="Uehling J."/>
            <person name="Grigoriev I.V."/>
            <person name="Vagvolgyi C."/>
            <person name="Papp T."/>
            <person name="Martin F.M."/>
            <person name="Miettinen O."/>
            <person name="Hibbett D.S."/>
            <person name="Nagy L.G."/>
        </authorList>
    </citation>
    <scope>NUCLEOTIDE SEQUENCE [LARGE SCALE GENOMIC DNA]</scope>
    <source>
        <strain evidence="1 2">NL-1719</strain>
    </source>
</reference>
<dbReference type="EMBL" id="ML208579">
    <property type="protein sequence ID" value="TFK62477.1"/>
    <property type="molecule type" value="Genomic_DNA"/>
</dbReference>
<evidence type="ECO:0000313" key="1">
    <source>
        <dbReference type="EMBL" id="TFK62477.1"/>
    </source>
</evidence>
<evidence type="ECO:0000313" key="2">
    <source>
        <dbReference type="Proteomes" id="UP000308600"/>
    </source>
</evidence>
<name>A0ACD3A9S8_9AGAR</name>
<keyword evidence="2" id="KW-1185">Reference proteome</keyword>
<proteinExistence type="predicted"/>